<sequence>MTAPSYSAVHARVQNARGRARRHACIDCGRPARQWSYDHADPAELVDARGMEYSTDPTHYDPRCNPCHRAFDSAYRKQGIPRLHALAAELEPQIRAAIAARKEARKASDVLAVEYWDDELERLSAPLRNDPRAERTA</sequence>
<evidence type="ECO:0000313" key="1">
    <source>
        <dbReference type="EMBL" id="NIH98071.1"/>
    </source>
</evidence>
<organism evidence="1 2">
    <name type="scientific">Mycolicibacterium fluoranthenivorans</name>
    <dbReference type="NCBI Taxonomy" id="258505"/>
    <lineage>
        <taxon>Bacteria</taxon>
        <taxon>Bacillati</taxon>
        <taxon>Actinomycetota</taxon>
        <taxon>Actinomycetes</taxon>
        <taxon>Mycobacteriales</taxon>
        <taxon>Mycobacteriaceae</taxon>
        <taxon>Mycolicibacterium</taxon>
    </lineage>
</organism>
<dbReference type="RefSeq" id="WP_167163420.1">
    <property type="nucleotide sequence ID" value="NZ_JAANOW010000003.1"/>
</dbReference>
<accession>A0A7X5U447</accession>
<keyword evidence="2" id="KW-1185">Reference proteome</keyword>
<comment type="caution">
    <text evidence="1">The sequence shown here is derived from an EMBL/GenBank/DDBJ whole genome shotgun (WGS) entry which is preliminary data.</text>
</comment>
<dbReference type="EMBL" id="JAANOW010000003">
    <property type="protein sequence ID" value="NIH98071.1"/>
    <property type="molecule type" value="Genomic_DNA"/>
</dbReference>
<protein>
    <submittedName>
        <fullName evidence="1">Cytochrome c553</fullName>
    </submittedName>
</protein>
<gene>
    <name evidence="1" type="ORF">FHU31_005077</name>
</gene>
<dbReference type="AlphaFoldDB" id="A0A7X5U447"/>
<evidence type="ECO:0000313" key="2">
    <source>
        <dbReference type="Proteomes" id="UP000547444"/>
    </source>
</evidence>
<proteinExistence type="predicted"/>
<reference evidence="1 2" key="1">
    <citation type="submission" date="2020-03" db="EMBL/GenBank/DDBJ databases">
        <title>Sequencing the genomes of 1000 actinobacteria strains.</title>
        <authorList>
            <person name="Klenk H.-P."/>
        </authorList>
    </citation>
    <scope>NUCLEOTIDE SEQUENCE [LARGE SCALE GENOMIC DNA]</scope>
    <source>
        <strain evidence="1 2">DSM 44556</strain>
    </source>
</reference>
<dbReference type="Proteomes" id="UP000547444">
    <property type="component" value="Unassembled WGS sequence"/>
</dbReference>
<name>A0A7X5U447_9MYCO</name>